<gene>
    <name evidence="2" type="ORF">CHS0354_009339</name>
</gene>
<keyword evidence="3" id="KW-1185">Reference proteome</keyword>
<dbReference type="Proteomes" id="UP001195483">
    <property type="component" value="Unassembled WGS sequence"/>
</dbReference>
<dbReference type="EMBL" id="JAEAOA010000605">
    <property type="protein sequence ID" value="KAK3594951.1"/>
    <property type="molecule type" value="Genomic_DNA"/>
</dbReference>
<dbReference type="AlphaFoldDB" id="A0AAE0SMX9"/>
<reference evidence="2" key="3">
    <citation type="submission" date="2023-05" db="EMBL/GenBank/DDBJ databases">
        <authorList>
            <person name="Smith C.H."/>
        </authorList>
    </citation>
    <scope>NUCLEOTIDE SEQUENCE</scope>
    <source>
        <strain evidence="2">CHS0354</strain>
        <tissue evidence="2">Mantle</tissue>
    </source>
</reference>
<evidence type="ECO:0000313" key="2">
    <source>
        <dbReference type="EMBL" id="KAK3594951.1"/>
    </source>
</evidence>
<reference evidence="2" key="1">
    <citation type="journal article" date="2021" name="Genome Biol. Evol.">
        <title>A High-Quality Reference Genome for a Parasitic Bivalve with Doubly Uniparental Inheritance (Bivalvia: Unionida).</title>
        <authorList>
            <person name="Smith C.H."/>
        </authorList>
    </citation>
    <scope>NUCLEOTIDE SEQUENCE</scope>
    <source>
        <strain evidence="2">CHS0354</strain>
    </source>
</reference>
<reference evidence="2" key="2">
    <citation type="journal article" date="2021" name="Genome Biol. Evol.">
        <title>Developing a high-quality reference genome for a parasitic bivalve with doubly uniparental inheritance (Bivalvia: Unionida).</title>
        <authorList>
            <person name="Smith C.H."/>
        </authorList>
    </citation>
    <scope>NUCLEOTIDE SEQUENCE</scope>
    <source>
        <strain evidence="2">CHS0354</strain>
        <tissue evidence="2">Mantle</tissue>
    </source>
</reference>
<proteinExistence type="predicted"/>
<evidence type="ECO:0000256" key="1">
    <source>
        <dbReference type="SAM" id="MobiDB-lite"/>
    </source>
</evidence>
<name>A0AAE0SMX9_9BIVA</name>
<evidence type="ECO:0000313" key="3">
    <source>
        <dbReference type="Proteomes" id="UP001195483"/>
    </source>
</evidence>
<sequence length="202" mass="23106">MSLKERRHESGSEKRRKKKEATVKLQEEIRRTPSLFQLGFTRSSAEDQACGSTAVGSASDVMSKDLPSELTAVQMAEPQNTIDETAKTDQDFNVIAPERQIQGPEFQKDVGLWENITNAVQEHWCSRDPVECQHFDCNFSASRKGIQTQFCDGFSDWTNASQRIKMHENSEMHRACMQALITRRRAVCRLDCCLQIQFDKEK</sequence>
<protein>
    <submittedName>
        <fullName evidence="2">Uncharacterized protein</fullName>
    </submittedName>
</protein>
<accession>A0AAE0SMX9</accession>
<comment type="caution">
    <text evidence="2">The sequence shown here is derived from an EMBL/GenBank/DDBJ whole genome shotgun (WGS) entry which is preliminary data.</text>
</comment>
<feature type="region of interest" description="Disordered" evidence="1">
    <location>
        <begin position="1"/>
        <end position="24"/>
    </location>
</feature>
<feature type="compositionally biased region" description="Basic and acidic residues" evidence="1">
    <location>
        <begin position="1"/>
        <end position="13"/>
    </location>
</feature>
<organism evidence="2 3">
    <name type="scientific">Potamilus streckersoni</name>
    <dbReference type="NCBI Taxonomy" id="2493646"/>
    <lineage>
        <taxon>Eukaryota</taxon>
        <taxon>Metazoa</taxon>
        <taxon>Spiralia</taxon>
        <taxon>Lophotrochozoa</taxon>
        <taxon>Mollusca</taxon>
        <taxon>Bivalvia</taxon>
        <taxon>Autobranchia</taxon>
        <taxon>Heteroconchia</taxon>
        <taxon>Palaeoheterodonta</taxon>
        <taxon>Unionida</taxon>
        <taxon>Unionoidea</taxon>
        <taxon>Unionidae</taxon>
        <taxon>Ambleminae</taxon>
        <taxon>Lampsilini</taxon>
        <taxon>Potamilus</taxon>
    </lineage>
</organism>